<comment type="caution">
    <text evidence="1">The sequence shown here is derived from an EMBL/GenBank/DDBJ whole genome shotgun (WGS) entry which is preliminary data.</text>
</comment>
<sequence>MVDKVIGWELRRPSVLAKVWIAYMESNWMSALLWIIFIVCFGRHGLFFAVKEVSLLDEGSQGKQSIVQLEQEISLLSQFKHYNIVRYLGTDTGDGKLYIFLELVTKGSLASLYQKYYLGDSQVSVYTRQILSGLTYLHERNVVHRDIKCADILVDVSGSVKLADFGQPN</sequence>
<proteinExistence type="predicted"/>
<evidence type="ECO:0000313" key="1">
    <source>
        <dbReference type="EMBL" id="KAI3738322.1"/>
    </source>
</evidence>
<keyword evidence="2" id="KW-1185">Reference proteome</keyword>
<gene>
    <name evidence="1" type="ORF">L2E82_28350</name>
</gene>
<organism evidence="1 2">
    <name type="scientific">Cichorium intybus</name>
    <name type="common">Chicory</name>
    <dbReference type="NCBI Taxonomy" id="13427"/>
    <lineage>
        <taxon>Eukaryota</taxon>
        <taxon>Viridiplantae</taxon>
        <taxon>Streptophyta</taxon>
        <taxon>Embryophyta</taxon>
        <taxon>Tracheophyta</taxon>
        <taxon>Spermatophyta</taxon>
        <taxon>Magnoliopsida</taxon>
        <taxon>eudicotyledons</taxon>
        <taxon>Gunneridae</taxon>
        <taxon>Pentapetalae</taxon>
        <taxon>asterids</taxon>
        <taxon>campanulids</taxon>
        <taxon>Asterales</taxon>
        <taxon>Asteraceae</taxon>
        <taxon>Cichorioideae</taxon>
        <taxon>Cichorieae</taxon>
        <taxon>Cichoriinae</taxon>
        <taxon>Cichorium</taxon>
    </lineage>
</organism>
<dbReference type="Proteomes" id="UP001055811">
    <property type="component" value="Linkage Group LG05"/>
</dbReference>
<protein>
    <submittedName>
        <fullName evidence="1">Uncharacterized protein</fullName>
    </submittedName>
</protein>
<dbReference type="EMBL" id="CM042013">
    <property type="protein sequence ID" value="KAI3738322.1"/>
    <property type="molecule type" value="Genomic_DNA"/>
</dbReference>
<name>A0ACB9CVI4_CICIN</name>
<evidence type="ECO:0000313" key="2">
    <source>
        <dbReference type="Proteomes" id="UP001055811"/>
    </source>
</evidence>
<reference evidence="1 2" key="2">
    <citation type="journal article" date="2022" name="Mol. Ecol. Resour.">
        <title>The genomes of chicory, endive, great burdock and yacon provide insights into Asteraceae paleo-polyploidization history and plant inulin production.</title>
        <authorList>
            <person name="Fan W."/>
            <person name="Wang S."/>
            <person name="Wang H."/>
            <person name="Wang A."/>
            <person name="Jiang F."/>
            <person name="Liu H."/>
            <person name="Zhao H."/>
            <person name="Xu D."/>
            <person name="Zhang Y."/>
        </authorList>
    </citation>
    <scope>NUCLEOTIDE SEQUENCE [LARGE SCALE GENOMIC DNA]</scope>
    <source>
        <strain evidence="2">cv. Punajuju</strain>
        <tissue evidence="1">Leaves</tissue>
    </source>
</reference>
<accession>A0ACB9CVI4</accession>
<reference evidence="2" key="1">
    <citation type="journal article" date="2022" name="Mol. Ecol. Resour.">
        <title>The genomes of chicory, endive, great burdock and yacon provide insights into Asteraceae palaeo-polyploidization history and plant inulin production.</title>
        <authorList>
            <person name="Fan W."/>
            <person name="Wang S."/>
            <person name="Wang H."/>
            <person name="Wang A."/>
            <person name="Jiang F."/>
            <person name="Liu H."/>
            <person name="Zhao H."/>
            <person name="Xu D."/>
            <person name="Zhang Y."/>
        </authorList>
    </citation>
    <scope>NUCLEOTIDE SEQUENCE [LARGE SCALE GENOMIC DNA]</scope>
    <source>
        <strain evidence="2">cv. Punajuju</strain>
    </source>
</reference>